<accession>A0A5M8Q9T8</accession>
<dbReference type="EMBL" id="JBGOGF010000005">
    <property type="protein sequence ID" value="MFA1771628.1"/>
    <property type="molecule type" value="Genomic_DNA"/>
</dbReference>
<dbReference type="OrthoDB" id="9934660at2"/>
<evidence type="ECO:0000256" key="1">
    <source>
        <dbReference type="SAM" id="Phobius"/>
    </source>
</evidence>
<gene>
    <name evidence="3" type="ORF">ACD591_10020</name>
    <name evidence="2" type="ORF">FOE74_17450</name>
</gene>
<name>A0A5M8Q9T8_9BACT</name>
<dbReference type="Proteomes" id="UP000323866">
    <property type="component" value="Unassembled WGS sequence"/>
</dbReference>
<keyword evidence="1" id="KW-1133">Transmembrane helix</keyword>
<keyword evidence="5" id="KW-1185">Reference proteome</keyword>
<feature type="transmembrane region" description="Helical" evidence="1">
    <location>
        <begin position="26"/>
        <end position="47"/>
    </location>
</feature>
<proteinExistence type="predicted"/>
<dbReference type="EMBL" id="VKKZ01000023">
    <property type="protein sequence ID" value="KAA6431893.1"/>
    <property type="molecule type" value="Genomic_DNA"/>
</dbReference>
<sequence length="238" mass="27354">MITLIQVLAALPQIEPWDSPNKLLPIIIGALLGSALTFGIGRFIIYYERKVKEREIRKLIISDLKRQILPLARLREEILQLSEYFGGIASTGIVHDEGHMFTLNRGLQTDTFKSQTRMDFFKSFDEDDFHILMEIYFAIRILENVNPLNLKNALIQKHAEMVKEGKEPWIIENYVGGEFNMLRGYETGASKATSQINQLIENAASKYNNKNLVFYFMPYLLLIVSLIALVGSVLWKLR</sequence>
<dbReference type="AlphaFoldDB" id="A0A5M8Q9T8"/>
<feature type="transmembrane region" description="Helical" evidence="1">
    <location>
        <begin position="212"/>
        <end position="235"/>
    </location>
</feature>
<protein>
    <submittedName>
        <fullName evidence="2">Uncharacterized protein</fullName>
    </submittedName>
</protein>
<reference evidence="3 5" key="3">
    <citation type="submission" date="2024-08" db="EMBL/GenBank/DDBJ databases">
        <authorList>
            <person name="Wei W."/>
        </authorList>
    </citation>
    <scope>NUCLEOTIDE SEQUENCE [LARGE SCALE GENOMIC DNA]</scope>
    <source>
        <strain evidence="3 5">XU2</strain>
    </source>
</reference>
<organism evidence="2 4">
    <name type="scientific">Rufibacter glacialis</name>
    <dbReference type="NCBI Taxonomy" id="1259555"/>
    <lineage>
        <taxon>Bacteria</taxon>
        <taxon>Pseudomonadati</taxon>
        <taxon>Bacteroidota</taxon>
        <taxon>Cytophagia</taxon>
        <taxon>Cytophagales</taxon>
        <taxon>Hymenobacteraceae</taxon>
        <taxon>Rufibacter</taxon>
    </lineage>
</organism>
<evidence type="ECO:0000313" key="4">
    <source>
        <dbReference type="Proteomes" id="UP000323866"/>
    </source>
</evidence>
<evidence type="ECO:0000313" key="2">
    <source>
        <dbReference type="EMBL" id="KAA6431893.1"/>
    </source>
</evidence>
<dbReference type="Proteomes" id="UP001570846">
    <property type="component" value="Unassembled WGS sequence"/>
</dbReference>
<evidence type="ECO:0000313" key="5">
    <source>
        <dbReference type="Proteomes" id="UP001570846"/>
    </source>
</evidence>
<dbReference type="RefSeq" id="WP_149099912.1">
    <property type="nucleotide sequence ID" value="NZ_BMMG01000006.1"/>
</dbReference>
<reference evidence="2 4" key="1">
    <citation type="submission" date="2019-07" db="EMBL/GenBank/DDBJ databases">
        <authorList>
            <person name="Qu J.-H."/>
        </authorList>
    </citation>
    <scope>NUCLEOTIDE SEQUENCE [LARGE SCALE GENOMIC DNA]</scope>
    <source>
        <strain evidence="2 4">MDT1-10-3</strain>
    </source>
</reference>
<keyword evidence="1" id="KW-0812">Transmembrane</keyword>
<reference evidence="2 4" key="2">
    <citation type="submission" date="2019-09" db="EMBL/GenBank/DDBJ databases">
        <title>A bacterium isolated from glacier soil.</title>
        <authorList>
            <person name="Liu Q."/>
        </authorList>
    </citation>
    <scope>NUCLEOTIDE SEQUENCE [LARGE SCALE GENOMIC DNA]</scope>
    <source>
        <strain evidence="2 4">MDT1-10-3</strain>
    </source>
</reference>
<comment type="caution">
    <text evidence="2">The sequence shown here is derived from an EMBL/GenBank/DDBJ whole genome shotgun (WGS) entry which is preliminary data.</text>
</comment>
<keyword evidence="1" id="KW-0472">Membrane</keyword>
<evidence type="ECO:0000313" key="3">
    <source>
        <dbReference type="EMBL" id="MFA1771628.1"/>
    </source>
</evidence>